<sequence length="318" mass="35577">MSAGAANDDDIDWSRGEHQGPVQLPDGRHLYLIVSGPGRRSPAEPVVIIEHGLDGTASEWLAVQRLVARFARVYVYERAGHHRSDPPSQPPTSENIAADLRSLLTQAGIQPPYLLVGHSYGGVLIRQFLADYTSSVTGMVIVDSAPVVNRVPDSWSTLLGDATYEDVIGLTANRAVPAEEWKTIMHERKLNEGIAEQEFEYLLGSSKKLRDRLRGQQLLEDHRLSVVFCDESNDFRKVYEYGVEHGNGTEEAREALRKHLEDMSAVDEAGMRQHLTLSSHARFVKAEGKRRTHNVHLVDPQFVAREISWMLKERDGAL</sequence>
<accession>A0AAJ0G7A6</accession>
<gene>
    <name evidence="3" type="ORF">LTR09_012152</name>
</gene>
<dbReference type="GO" id="GO:0016020">
    <property type="term" value="C:membrane"/>
    <property type="evidence" value="ECO:0007669"/>
    <property type="project" value="TreeGrafter"/>
</dbReference>
<dbReference type="EMBL" id="JAWDJX010000097">
    <property type="protein sequence ID" value="KAK3046376.1"/>
    <property type="molecule type" value="Genomic_DNA"/>
</dbReference>
<evidence type="ECO:0000313" key="3">
    <source>
        <dbReference type="EMBL" id="KAK3046376.1"/>
    </source>
</evidence>
<reference evidence="3" key="1">
    <citation type="submission" date="2023-04" db="EMBL/GenBank/DDBJ databases">
        <title>Black Yeasts Isolated from many extreme environments.</title>
        <authorList>
            <person name="Coleine C."/>
            <person name="Stajich J.E."/>
            <person name="Selbmann L."/>
        </authorList>
    </citation>
    <scope>NUCLEOTIDE SEQUENCE</scope>
    <source>
        <strain evidence="3">CCFEE 5312</strain>
    </source>
</reference>
<feature type="domain" description="AB hydrolase-1" evidence="2">
    <location>
        <begin position="45"/>
        <end position="157"/>
    </location>
</feature>
<protein>
    <recommendedName>
        <fullName evidence="2">AB hydrolase-1 domain-containing protein</fullName>
    </recommendedName>
</protein>
<dbReference type="InterPro" id="IPR029058">
    <property type="entry name" value="AB_hydrolase_fold"/>
</dbReference>
<keyword evidence="4" id="KW-1185">Reference proteome</keyword>
<dbReference type="PANTHER" id="PTHR43798">
    <property type="entry name" value="MONOACYLGLYCEROL LIPASE"/>
    <property type="match status" value="1"/>
</dbReference>
<name>A0AAJ0G7A6_9PEZI</name>
<organism evidence="3 4">
    <name type="scientific">Extremus antarcticus</name>
    <dbReference type="NCBI Taxonomy" id="702011"/>
    <lineage>
        <taxon>Eukaryota</taxon>
        <taxon>Fungi</taxon>
        <taxon>Dikarya</taxon>
        <taxon>Ascomycota</taxon>
        <taxon>Pezizomycotina</taxon>
        <taxon>Dothideomycetes</taxon>
        <taxon>Dothideomycetidae</taxon>
        <taxon>Mycosphaerellales</taxon>
        <taxon>Extremaceae</taxon>
        <taxon>Extremus</taxon>
    </lineage>
</organism>
<proteinExistence type="predicted"/>
<evidence type="ECO:0000313" key="4">
    <source>
        <dbReference type="Proteomes" id="UP001271007"/>
    </source>
</evidence>
<comment type="caution">
    <text evidence="3">The sequence shown here is derived from an EMBL/GenBank/DDBJ whole genome shotgun (WGS) entry which is preliminary data.</text>
</comment>
<evidence type="ECO:0000256" key="1">
    <source>
        <dbReference type="SAM" id="MobiDB-lite"/>
    </source>
</evidence>
<dbReference type="Proteomes" id="UP001271007">
    <property type="component" value="Unassembled WGS sequence"/>
</dbReference>
<dbReference type="PANTHER" id="PTHR43798:SF33">
    <property type="entry name" value="HYDROLASE, PUTATIVE (AFU_ORTHOLOGUE AFUA_2G14860)-RELATED"/>
    <property type="match status" value="1"/>
</dbReference>
<dbReference type="AlphaFoldDB" id="A0AAJ0G7A6"/>
<dbReference type="InterPro" id="IPR000073">
    <property type="entry name" value="AB_hydrolase_1"/>
</dbReference>
<dbReference type="InterPro" id="IPR050266">
    <property type="entry name" value="AB_hydrolase_sf"/>
</dbReference>
<dbReference type="SUPFAM" id="SSF53474">
    <property type="entry name" value="alpha/beta-Hydrolases"/>
    <property type="match status" value="1"/>
</dbReference>
<evidence type="ECO:0000259" key="2">
    <source>
        <dbReference type="Pfam" id="PF00561"/>
    </source>
</evidence>
<dbReference type="Gene3D" id="3.40.50.1820">
    <property type="entry name" value="alpha/beta hydrolase"/>
    <property type="match status" value="1"/>
</dbReference>
<feature type="region of interest" description="Disordered" evidence="1">
    <location>
        <begin position="1"/>
        <end position="22"/>
    </location>
</feature>
<dbReference type="Pfam" id="PF00561">
    <property type="entry name" value="Abhydrolase_1"/>
    <property type="match status" value="1"/>
</dbReference>